<dbReference type="EMBL" id="MU266527">
    <property type="protein sequence ID" value="KAH7921412.1"/>
    <property type="molecule type" value="Genomic_DNA"/>
</dbReference>
<reference evidence="1" key="1">
    <citation type="journal article" date="2021" name="New Phytol.">
        <title>Evolutionary innovations through gain and loss of genes in the ectomycorrhizal Boletales.</title>
        <authorList>
            <person name="Wu G."/>
            <person name="Miyauchi S."/>
            <person name="Morin E."/>
            <person name="Kuo A."/>
            <person name="Drula E."/>
            <person name="Varga T."/>
            <person name="Kohler A."/>
            <person name="Feng B."/>
            <person name="Cao Y."/>
            <person name="Lipzen A."/>
            <person name="Daum C."/>
            <person name="Hundley H."/>
            <person name="Pangilinan J."/>
            <person name="Johnson J."/>
            <person name="Barry K."/>
            <person name="LaButti K."/>
            <person name="Ng V."/>
            <person name="Ahrendt S."/>
            <person name="Min B."/>
            <person name="Choi I.G."/>
            <person name="Park H."/>
            <person name="Plett J.M."/>
            <person name="Magnuson J."/>
            <person name="Spatafora J.W."/>
            <person name="Nagy L.G."/>
            <person name="Henrissat B."/>
            <person name="Grigoriev I.V."/>
            <person name="Yang Z.L."/>
            <person name="Xu J."/>
            <person name="Martin F.M."/>
        </authorList>
    </citation>
    <scope>NUCLEOTIDE SEQUENCE</scope>
    <source>
        <strain evidence="1">KUC20120723A-06</strain>
    </source>
</reference>
<comment type="caution">
    <text evidence="1">The sequence shown here is derived from an EMBL/GenBank/DDBJ whole genome shotgun (WGS) entry which is preliminary data.</text>
</comment>
<name>A0ACB8B6X2_9AGAM</name>
<dbReference type="Proteomes" id="UP000790709">
    <property type="component" value="Unassembled WGS sequence"/>
</dbReference>
<protein>
    <submittedName>
        <fullName evidence="1">Uncharacterized protein</fullName>
    </submittedName>
</protein>
<accession>A0ACB8B6X2</accession>
<evidence type="ECO:0000313" key="1">
    <source>
        <dbReference type="EMBL" id="KAH7921412.1"/>
    </source>
</evidence>
<sequence length="143" mass="15998">MAEVWLCFRDTFNSSLGDQSTLTGCSWESVSSTRKGGSHPPSYSCSPAWAPGYQLSQSRFILSVSACLLLLRLTPLVHFPTPQPYRPWATARVTLIAKPCFSRYDHAQVPPDQQACAIVQDNYTSPSFRSLYYFMKASNVPPR</sequence>
<proteinExistence type="predicted"/>
<gene>
    <name evidence="1" type="ORF">BV22DRAFT_733430</name>
</gene>
<organism evidence="1 2">
    <name type="scientific">Leucogyrophana mollusca</name>
    <dbReference type="NCBI Taxonomy" id="85980"/>
    <lineage>
        <taxon>Eukaryota</taxon>
        <taxon>Fungi</taxon>
        <taxon>Dikarya</taxon>
        <taxon>Basidiomycota</taxon>
        <taxon>Agaricomycotina</taxon>
        <taxon>Agaricomycetes</taxon>
        <taxon>Agaricomycetidae</taxon>
        <taxon>Boletales</taxon>
        <taxon>Boletales incertae sedis</taxon>
        <taxon>Leucogyrophana</taxon>
    </lineage>
</organism>
<keyword evidence="2" id="KW-1185">Reference proteome</keyword>
<evidence type="ECO:0000313" key="2">
    <source>
        <dbReference type="Proteomes" id="UP000790709"/>
    </source>
</evidence>